<reference evidence="2" key="1">
    <citation type="submission" date="2016-11" db="UniProtKB">
        <authorList>
            <consortium name="WormBaseParasite"/>
        </authorList>
    </citation>
    <scope>IDENTIFICATION</scope>
</reference>
<evidence type="ECO:0000313" key="2">
    <source>
        <dbReference type="WBParaSite" id="MhA1_Contig1094.frz3.gene3"/>
    </source>
</evidence>
<protein>
    <submittedName>
        <fullName evidence="2">DUF4457 domain-containing protein</fullName>
    </submittedName>
</protein>
<dbReference type="Proteomes" id="UP000095281">
    <property type="component" value="Unplaced"/>
</dbReference>
<organism evidence="1 2">
    <name type="scientific">Meloidogyne hapla</name>
    <name type="common">Root-knot nematode worm</name>
    <dbReference type="NCBI Taxonomy" id="6305"/>
    <lineage>
        <taxon>Eukaryota</taxon>
        <taxon>Metazoa</taxon>
        <taxon>Ecdysozoa</taxon>
        <taxon>Nematoda</taxon>
        <taxon>Chromadorea</taxon>
        <taxon>Rhabditida</taxon>
        <taxon>Tylenchina</taxon>
        <taxon>Tylenchomorpha</taxon>
        <taxon>Tylenchoidea</taxon>
        <taxon>Meloidogynidae</taxon>
        <taxon>Meloidogyninae</taxon>
        <taxon>Meloidogyne</taxon>
    </lineage>
</organism>
<proteinExistence type="predicted"/>
<sequence length="171" mass="19202">STKKRLIVRQASSLKLSPIQKEKPLLTKKNTINKFESKLEKKDSDLNLLPTDLQKNINIISDESIFEREKRMVVILVSCNIENPSQLVLIDVDLASANFGKIICRLNLPLPGEELIVPVPSHSRIYILKLMDATINNGSDNGSLKTQKQTNSTENSSTISTHIRIQKVLWG</sequence>
<name>A0A1I8AYX1_MELHA</name>
<dbReference type="AlphaFoldDB" id="A0A1I8AYX1"/>
<evidence type="ECO:0000313" key="1">
    <source>
        <dbReference type="Proteomes" id="UP000095281"/>
    </source>
</evidence>
<accession>A0A1I8AYX1</accession>
<keyword evidence="1" id="KW-1185">Reference proteome</keyword>
<dbReference type="WBParaSite" id="MhA1_Contig1094.frz3.gene3">
    <property type="protein sequence ID" value="MhA1_Contig1094.frz3.gene3"/>
    <property type="gene ID" value="MhA1_Contig1094.frz3.gene3"/>
</dbReference>